<name>A0A2R5GB14_9STRA</name>
<dbReference type="Proteomes" id="UP000241890">
    <property type="component" value="Unassembled WGS sequence"/>
</dbReference>
<gene>
    <name evidence="3" type="ORF">FCC1311_015082</name>
</gene>
<comment type="caution">
    <text evidence="3">The sequence shown here is derived from an EMBL/GenBank/DDBJ whole genome shotgun (WGS) entry which is preliminary data.</text>
</comment>
<evidence type="ECO:0000313" key="4">
    <source>
        <dbReference type="Proteomes" id="UP000241890"/>
    </source>
</evidence>
<accession>A0A2R5GB14</accession>
<feature type="region of interest" description="Disordered" evidence="1">
    <location>
        <begin position="146"/>
        <end position="171"/>
    </location>
</feature>
<keyword evidence="2" id="KW-1133">Transmembrane helix</keyword>
<dbReference type="InParanoid" id="A0A2R5GB14"/>
<protein>
    <submittedName>
        <fullName evidence="3">Uncharacterized protein</fullName>
    </submittedName>
</protein>
<keyword evidence="4" id="KW-1185">Reference proteome</keyword>
<keyword evidence="2" id="KW-0472">Membrane</keyword>
<feature type="transmembrane region" description="Helical" evidence="2">
    <location>
        <begin position="236"/>
        <end position="260"/>
    </location>
</feature>
<proteinExistence type="predicted"/>
<organism evidence="3 4">
    <name type="scientific">Hondaea fermentalgiana</name>
    <dbReference type="NCBI Taxonomy" id="2315210"/>
    <lineage>
        <taxon>Eukaryota</taxon>
        <taxon>Sar</taxon>
        <taxon>Stramenopiles</taxon>
        <taxon>Bigyra</taxon>
        <taxon>Labyrinthulomycetes</taxon>
        <taxon>Thraustochytrida</taxon>
        <taxon>Thraustochytriidae</taxon>
        <taxon>Hondaea</taxon>
    </lineage>
</organism>
<feature type="region of interest" description="Disordered" evidence="1">
    <location>
        <begin position="1"/>
        <end position="85"/>
    </location>
</feature>
<evidence type="ECO:0000313" key="3">
    <source>
        <dbReference type="EMBL" id="GBG25291.1"/>
    </source>
</evidence>
<dbReference type="EMBL" id="BEYU01000012">
    <property type="protein sequence ID" value="GBG25291.1"/>
    <property type="molecule type" value="Genomic_DNA"/>
</dbReference>
<evidence type="ECO:0000256" key="1">
    <source>
        <dbReference type="SAM" id="MobiDB-lite"/>
    </source>
</evidence>
<dbReference type="AlphaFoldDB" id="A0A2R5GB14"/>
<reference evidence="3 4" key="1">
    <citation type="submission" date="2017-12" db="EMBL/GenBank/DDBJ databases">
        <title>Sequencing, de novo assembly and annotation of complete genome of a new Thraustochytrid species, strain FCC1311.</title>
        <authorList>
            <person name="Sedici K."/>
            <person name="Godart F."/>
            <person name="Aiese Cigliano R."/>
            <person name="Sanseverino W."/>
            <person name="Barakat M."/>
            <person name="Ortet P."/>
            <person name="Marechal E."/>
            <person name="Cagnac O."/>
            <person name="Amato A."/>
        </authorList>
    </citation>
    <scope>NUCLEOTIDE SEQUENCE [LARGE SCALE GENOMIC DNA]</scope>
</reference>
<evidence type="ECO:0000256" key="2">
    <source>
        <dbReference type="SAM" id="Phobius"/>
    </source>
</evidence>
<sequence>MMDDDDSGRQPLLGTGRQDSTADLEDAGAASADADNTFARGESKGVETSAALEEGLRLSINPPSPGFGAGHGGSGGDEEEVAGRDEGSMTSMYASFHEVGSDGSHTPRRSLEGTDLVESVSAAASGLPHPHEHHQEAEIVDVHGQDPADQTRFPSSSISTPEQATGHSSAEQHGVLVQTPSHMFESCSESEDEFGPSYRNLLHEYEVDQRQAAAVREALRAQEGSMTCSFIRRHKCAFCALITALIVASGVVATLCWFRPPTLSITESHLRFDSLSERQTLNGTQVYMLQNPNYLSLALEHLSVTVYYYSHTTHRWYQFDETGDDISESLSVTRHGSAAFTAHFSYRIRSARVASAILMQCVDGHVDLAFRGYAGYRFLGQTITRDFGPDIRSSDCILTSTQLR</sequence>
<feature type="compositionally biased region" description="Polar residues" evidence="1">
    <location>
        <begin position="152"/>
        <end position="171"/>
    </location>
</feature>
<keyword evidence="2" id="KW-0812">Transmembrane</keyword>